<dbReference type="SUPFAM" id="SSF52255">
    <property type="entry name" value="N5-CAIR mutase (phosphoribosylaminoimidazole carboxylase, PurE)"/>
    <property type="match status" value="1"/>
</dbReference>
<dbReference type="InterPro" id="IPR000031">
    <property type="entry name" value="PurE_dom"/>
</dbReference>
<dbReference type="Pfam" id="PF00731">
    <property type="entry name" value="AIRC"/>
    <property type="match status" value="1"/>
</dbReference>
<comment type="caution">
    <text evidence="2">The sequence shown here is derived from an EMBL/GenBank/DDBJ whole genome shotgun (WGS) entry which is preliminary data.</text>
</comment>
<protein>
    <recommendedName>
        <fullName evidence="1">PurE domain-containing protein</fullName>
    </recommendedName>
</protein>
<feature type="domain" description="PurE" evidence="1">
    <location>
        <begin position="33"/>
        <end position="139"/>
    </location>
</feature>
<organism evidence="2 3">
    <name type="scientific">Candidatus Woykebacteria bacterium RBG_13_40_7b</name>
    <dbReference type="NCBI Taxonomy" id="1802594"/>
    <lineage>
        <taxon>Bacteria</taxon>
        <taxon>Candidatus Woykeibacteriota</taxon>
    </lineage>
</organism>
<name>A0A1G1WAM7_9BACT</name>
<evidence type="ECO:0000259" key="1">
    <source>
        <dbReference type="Pfam" id="PF00731"/>
    </source>
</evidence>
<dbReference type="AlphaFoldDB" id="A0A1G1WAM7"/>
<dbReference type="Gene3D" id="3.40.50.1970">
    <property type="match status" value="1"/>
</dbReference>
<evidence type="ECO:0000313" key="2">
    <source>
        <dbReference type="EMBL" id="OGY24377.1"/>
    </source>
</evidence>
<dbReference type="Proteomes" id="UP000177103">
    <property type="component" value="Unassembled WGS sequence"/>
</dbReference>
<dbReference type="GO" id="GO:0006189">
    <property type="term" value="P:'de novo' IMP biosynthetic process"/>
    <property type="evidence" value="ECO:0007669"/>
    <property type="project" value="InterPro"/>
</dbReference>
<proteinExistence type="predicted"/>
<dbReference type="EMBL" id="MHCQ01000029">
    <property type="protein sequence ID" value="OGY24377.1"/>
    <property type="molecule type" value="Genomic_DNA"/>
</dbReference>
<gene>
    <name evidence="2" type="ORF">A2Y57_03465</name>
</gene>
<reference evidence="2 3" key="1">
    <citation type="journal article" date="2016" name="Nat. Commun.">
        <title>Thousands of microbial genomes shed light on interconnected biogeochemical processes in an aquifer system.</title>
        <authorList>
            <person name="Anantharaman K."/>
            <person name="Brown C.T."/>
            <person name="Hug L.A."/>
            <person name="Sharon I."/>
            <person name="Castelle C.J."/>
            <person name="Probst A.J."/>
            <person name="Thomas B.C."/>
            <person name="Singh A."/>
            <person name="Wilkins M.J."/>
            <person name="Karaoz U."/>
            <person name="Brodie E.L."/>
            <person name="Williams K.H."/>
            <person name="Hubbard S.S."/>
            <person name="Banfield J.F."/>
        </authorList>
    </citation>
    <scope>NUCLEOTIDE SEQUENCE [LARGE SCALE GENOMIC DNA]</scope>
</reference>
<sequence length="159" mass="18232">MVKLLNVITDYFSKEVSGDKEFFGSLPPKRSLQVLLGSKSDIERAKEVFEFFEKRKIPYDQYFISCHRNPFKLLYYACVLPKKARVLMVGGLAYAAPGVLRGWLNYFGKLNPIFVLPVGDDRKLTKVAYESSKFLPPGIEVNLKELDESLEDFLKEVIL</sequence>
<evidence type="ECO:0000313" key="3">
    <source>
        <dbReference type="Proteomes" id="UP000177103"/>
    </source>
</evidence>
<accession>A0A1G1WAM7</accession>